<keyword evidence="8" id="KW-1185">Reference proteome</keyword>
<evidence type="ECO:0000256" key="2">
    <source>
        <dbReference type="ARBA" id="ARBA00006868"/>
    </source>
</evidence>
<evidence type="ECO:0000256" key="1">
    <source>
        <dbReference type="ARBA" id="ARBA00005032"/>
    </source>
</evidence>
<dbReference type="EMBL" id="KE346360">
    <property type="protein sequence ID" value="KJE88986.1"/>
    <property type="molecule type" value="Genomic_DNA"/>
</dbReference>
<evidence type="ECO:0000256" key="4">
    <source>
        <dbReference type="ARBA" id="ARBA00022786"/>
    </source>
</evidence>
<dbReference type="FunCoup" id="A0A0D2U198">
    <property type="interactions" value="721"/>
</dbReference>
<accession>A0A0D2U198</accession>
<keyword evidence="4 5" id="KW-0833">Ubl conjugation pathway</keyword>
<evidence type="ECO:0000259" key="6">
    <source>
        <dbReference type="Pfam" id="PF00899"/>
    </source>
</evidence>
<evidence type="ECO:0000313" key="8">
    <source>
        <dbReference type="Proteomes" id="UP000008743"/>
    </source>
</evidence>
<organism evidence="7 8">
    <name type="scientific">Capsaspora owczarzaki (strain ATCC 30864)</name>
    <dbReference type="NCBI Taxonomy" id="595528"/>
    <lineage>
        <taxon>Eukaryota</taxon>
        <taxon>Filasterea</taxon>
        <taxon>Capsaspora</taxon>
    </lineage>
</organism>
<dbReference type="Proteomes" id="UP000008743">
    <property type="component" value="Unassembled WGS sequence"/>
</dbReference>
<dbReference type="GO" id="GO:0019781">
    <property type="term" value="F:NEDD8 activating enzyme activity"/>
    <property type="evidence" value="ECO:0007669"/>
    <property type="project" value="UniProtKB-UniRule"/>
</dbReference>
<dbReference type="SUPFAM" id="SSF69572">
    <property type="entry name" value="Activating enzymes of the ubiquitin-like proteins"/>
    <property type="match status" value="1"/>
</dbReference>
<evidence type="ECO:0000313" key="7">
    <source>
        <dbReference type="EMBL" id="KJE88986.1"/>
    </source>
</evidence>
<dbReference type="GO" id="GO:0045116">
    <property type="term" value="P:protein neddylation"/>
    <property type="evidence" value="ECO:0007669"/>
    <property type="project" value="UniProtKB-UniRule"/>
</dbReference>
<name>A0A0D2U198_CAPO3</name>
<feature type="domain" description="THIF-type NAD/FAD binding fold" evidence="6">
    <location>
        <begin position="15"/>
        <end position="532"/>
    </location>
</feature>
<dbReference type="STRING" id="595528.A0A0D2U198"/>
<dbReference type="InParanoid" id="A0A0D2U198"/>
<dbReference type="OrthoDB" id="1708823at2759"/>
<dbReference type="CDD" id="cd01493">
    <property type="entry name" value="APPBP1_RUB"/>
    <property type="match status" value="1"/>
</dbReference>
<dbReference type="AlphaFoldDB" id="A0A0D2U198"/>
<reference evidence="8" key="1">
    <citation type="submission" date="2011-02" db="EMBL/GenBank/DDBJ databases">
        <title>The Genome Sequence of Capsaspora owczarzaki ATCC 30864.</title>
        <authorList>
            <person name="Russ C."/>
            <person name="Cuomo C."/>
            <person name="Burger G."/>
            <person name="Gray M.W."/>
            <person name="Holland P.W.H."/>
            <person name="King N."/>
            <person name="Lang F.B.F."/>
            <person name="Roger A.J."/>
            <person name="Ruiz-Trillo I."/>
            <person name="Young S.K."/>
            <person name="Zeng Q."/>
            <person name="Gargeya S."/>
            <person name="Alvarado L."/>
            <person name="Berlin A."/>
            <person name="Chapman S.B."/>
            <person name="Chen Z."/>
            <person name="Freedman E."/>
            <person name="Gellesch M."/>
            <person name="Goldberg J."/>
            <person name="Griggs A."/>
            <person name="Gujja S."/>
            <person name="Heilman E."/>
            <person name="Heiman D."/>
            <person name="Howarth C."/>
            <person name="Mehta T."/>
            <person name="Neiman D."/>
            <person name="Pearson M."/>
            <person name="Roberts A."/>
            <person name="Saif S."/>
            <person name="Shea T."/>
            <person name="Shenoy N."/>
            <person name="Sisk P."/>
            <person name="Stolte C."/>
            <person name="Sykes S."/>
            <person name="White J."/>
            <person name="Yandava C."/>
            <person name="Haas B."/>
            <person name="Nusbaum C."/>
            <person name="Birren B."/>
        </authorList>
    </citation>
    <scope>NUCLEOTIDE SEQUENCE</scope>
    <source>
        <strain evidence="8">ATCC 30864</strain>
    </source>
</reference>
<protein>
    <recommendedName>
        <fullName evidence="3 5">NEDD8-activating enzyme E1 regulatory subunit</fullName>
    </recommendedName>
</protein>
<evidence type="ECO:0000256" key="3">
    <source>
        <dbReference type="ARBA" id="ARBA00015407"/>
    </source>
</evidence>
<evidence type="ECO:0000256" key="5">
    <source>
        <dbReference type="PIRNR" id="PIRNR039099"/>
    </source>
</evidence>
<dbReference type="InterPro" id="IPR035985">
    <property type="entry name" value="Ubiquitin-activating_enz"/>
</dbReference>
<dbReference type="InterPro" id="IPR000594">
    <property type="entry name" value="ThiF_NAD_FAD-bd"/>
</dbReference>
<dbReference type="PhylomeDB" id="A0A0D2U198"/>
<proteinExistence type="inferred from homology"/>
<dbReference type="RefSeq" id="XP_004365421.1">
    <property type="nucleotide sequence ID" value="XM_004365364.2"/>
</dbReference>
<sequence length="538" mass="59848">MTSASMIVDRKTQRYDRQLRLWGDHGQAALESARVCLINGSATGTEILKNLVLPGIGSFTVIDSEKVSGADVGNNFFLDADSIGQSRARVVTELLQELNTDVSGNFVEEPLQSLLDNDVEFFRPFTLMIATQLSSKMLARVSEVCVKLGIPFLAVRSYGLIGYLRLQIGEHCVIESHPDSPMDDLRLDRPFPELLSYLQQIDFNTQDGFQHAHIPFLAILLKHLLEWKASHGGLPPKTSKDKDEFRAEIQRARRIKEDGSRAEEENHDEAITHATKAWHVSSIPSEISALFADSNVDNLTATSSPFWIMVRSLRDFVMAEGEGLLPLRGSIPDMAADSDRYIRLQHVYQERAKHDVAAFTAHVHRHLAELGLPLGTISDDDAKTFCRNAPFLRVIRARPISDELASATSKLTDTLNFHLEDPDSSVAFYVLLRAVDLFFEEHGRFPGAGDDQVEEDIAPLKQYVVGLLTDLGVSQHAIKEELIHEMCRFGAAELHNIASILGGLASQEAVKVITRQYIPFNNTFLFNGITSTSSTVEL</sequence>
<dbReference type="PANTHER" id="PTHR10953">
    <property type="entry name" value="UBIQUITIN-ACTIVATING ENZYME E1"/>
    <property type="match status" value="1"/>
</dbReference>
<gene>
    <name evidence="7" type="ORF">CAOG_000550</name>
</gene>
<comment type="pathway">
    <text evidence="1 5">Protein modification; protein neddylation.</text>
</comment>
<dbReference type="UniPathway" id="UPA00885"/>
<dbReference type="PIRSF" id="PIRSF039099">
    <property type="entry name" value="APP-BP1"/>
    <property type="match status" value="1"/>
</dbReference>
<dbReference type="GO" id="GO:0005737">
    <property type="term" value="C:cytoplasm"/>
    <property type="evidence" value="ECO:0007669"/>
    <property type="project" value="TreeGrafter"/>
</dbReference>
<dbReference type="PANTHER" id="PTHR10953:SF29">
    <property type="entry name" value="NEDD8-ACTIVATING ENZYME E1 REGULATORY SUBUNIT"/>
    <property type="match status" value="1"/>
</dbReference>
<dbReference type="InterPro" id="IPR030667">
    <property type="entry name" value="APP-BP1"/>
</dbReference>
<dbReference type="InterPro" id="IPR045886">
    <property type="entry name" value="ThiF/MoeB/HesA"/>
</dbReference>
<dbReference type="Gene3D" id="3.40.50.720">
    <property type="entry name" value="NAD(P)-binding Rossmann-like Domain"/>
    <property type="match status" value="2"/>
</dbReference>
<dbReference type="OMA" id="KLITHQY"/>
<comment type="similarity">
    <text evidence="2 5">Belongs to the ubiquitin-activating E1 family. ULA1 subfamily.</text>
</comment>
<dbReference type="eggNOG" id="KOG2016">
    <property type="taxonomic scope" value="Eukaryota"/>
</dbReference>
<dbReference type="Pfam" id="PF00899">
    <property type="entry name" value="ThiF"/>
    <property type="match status" value="1"/>
</dbReference>
<dbReference type="FunFam" id="3.40.50.720:FF:000475">
    <property type="entry name" value="NEDD8-activating enzyme E1 regulatory subunit"/>
    <property type="match status" value="1"/>
</dbReference>